<dbReference type="EnsemblBacteria" id="ABY33825">
    <property type="protein sequence ID" value="ABY33825"/>
    <property type="gene ID" value="Caur_0580"/>
</dbReference>
<reference evidence="2" key="1">
    <citation type="journal article" date="2011" name="BMC Genomics">
        <title>Complete genome sequence of the filamentous anoxygenic phototrophic bacterium Chloroflexus aurantiacus.</title>
        <authorList>
            <person name="Tang K.H."/>
            <person name="Barry K."/>
            <person name="Chertkov O."/>
            <person name="Dalin E."/>
            <person name="Han C.S."/>
            <person name="Hauser L.J."/>
            <person name="Honchak B.M."/>
            <person name="Karbach L.E."/>
            <person name="Land M.L."/>
            <person name="Lapidus A."/>
            <person name="Larimer F.W."/>
            <person name="Mikhailova N."/>
            <person name="Pitluck S."/>
            <person name="Pierson B.K."/>
            <person name="Blankenship R.E."/>
        </authorList>
    </citation>
    <scope>NUCLEOTIDE SEQUENCE [LARGE SCALE GENOMIC DNA]</scope>
    <source>
        <strain evidence="2">ATCC 29366 / DSM 635 / J-10-fl</strain>
    </source>
</reference>
<organism evidence="1 2">
    <name type="scientific">Chloroflexus aurantiacus (strain ATCC 29366 / DSM 635 / J-10-fl)</name>
    <dbReference type="NCBI Taxonomy" id="324602"/>
    <lineage>
        <taxon>Bacteria</taxon>
        <taxon>Bacillati</taxon>
        <taxon>Chloroflexota</taxon>
        <taxon>Chloroflexia</taxon>
        <taxon>Chloroflexales</taxon>
        <taxon>Chloroflexineae</taxon>
        <taxon>Chloroflexaceae</taxon>
        <taxon>Chloroflexus</taxon>
    </lineage>
</organism>
<dbReference type="InParanoid" id="A9WER6"/>
<dbReference type="HOGENOM" id="CLU_130332_2_3_0"/>
<dbReference type="EMBL" id="CP000909">
    <property type="protein sequence ID" value="ABY33825.1"/>
    <property type="molecule type" value="Genomic_DNA"/>
</dbReference>
<gene>
    <name evidence="1" type="ordered locus">Caur_0580</name>
</gene>
<dbReference type="GO" id="GO:0001217">
    <property type="term" value="F:DNA-binding transcription repressor activity"/>
    <property type="evidence" value="ECO:0000318"/>
    <property type="project" value="GO_Central"/>
</dbReference>
<evidence type="ECO:0000313" key="1">
    <source>
        <dbReference type="EMBL" id="ABY33825.1"/>
    </source>
</evidence>
<dbReference type="Proteomes" id="UP000002008">
    <property type="component" value="Chromosome"/>
</dbReference>
<dbReference type="FunCoup" id="A9WER6">
    <property type="interactions" value="158"/>
</dbReference>
<dbReference type="InterPro" id="IPR038390">
    <property type="entry name" value="Metal_Tscrpt_repr_sf"/>
</dbReference>
<sequence length="108" mass="12410">MLASTTTQRLFSLEEGLNMDQDQKQQILNRLNIIEGHIRGVKRMVEEDAYCIDVLNQTRAIAQALAKLDALILNRHLHSCVITAIRSEDVGERERVIAELMQVFERIH</sequence>
<dbReference type="Pfam" id="PF02583">
    <property type="entry name" value="Trns_repr_metal"/>
    <property type="match status" value="1"/>
</dbReference>
<dbReference type="CDD" id="cd10151">
    <property type="entry name" value="TthCsoR-like_DUF156"/>
    <property type="match status" value="1"/>
</dbReference>
<dbReference type="PANTHER" id="PTHR33677:SF3">
    <property type="entry name" value="COPPER-SENSING TRANSCRIPTIONAL REPRESSOR RICR"/>
    <property type="match status" value="1"/>
</dbReference>
<accession>A9WER6</accession>
<dbReference type="InterPro" id="IPR003735">
    <property type="entry name" value="Metal_Tscrpt_repr"/>
</dbReference>
<evidence type="ECO:0008006" key="3">
    <source>
        <dbReference type="Google" id="ProtNLM"/>
    </source>
</evidence>
<dbReference type="KEGG" id="cau:Caur_0580"/>
<evidence type="ECO:0000313" key="2">
    <source>
        <dbReference type="Proteomes" id="UP000002008"/>
    </source>
</evidence>
<dbReference type="AlphaFoldDB" id="A9WER6"/>
<dbReference type="PATRIC" id="fig|324602.8.peg.665"/>
<dbReference type="GO" id="GO:0000976">
    <property type="term" value="F:transcription cis-regulatory region binding"/>
    <property type="evidence" value="ECO:0000318"/>
    <property type="project" value="GO_Central"/>
</dbReference>
<keyword evidence="2" id="KW-1185">Reference proteome</keyword>
<proteinExistence type="predicted"/>
<dbReference type="GO" id="GO:0045892">
    <property type="term" value="P:negative regulation of DNA-templated transcription"/>
    <property type="evidence" value="ECO:0000318"/>
    <property type="project" value="GO_Central"/>
</dbReference>
<dbReference type="Gene3D" id="1.20.58.1000">
    <property type="entry name" value="Metal-sensitive repressor, helix protomer"/>
    <property type="match status" value="1"/>
</dbReference>
<dbReference type="STRING" id="324602.Caur_0580"/>
<dbReference type="GO" id="GO:0046872">
    <property type="term" value="F:metal ion binding"/>
    <property type="evidence" value="ECO:0007669"/>
    <property type="project" value="InterPro"/>
</dbReference>
<name>A9WER6_CHLAA</name>
<dbReference type="PANTHER" id="PTHR33677">
    <property type="entry name" value="TRANSCRIPTIONAL REPRESSOR FRMR-RELATED"/>
    <property type="match status" value="1"/>
</dbReference>
<dbReference type="GO" id="GO:0032993">
    <property type="term" value="C:protein-DNA complex"/>
    <property type="evidence" value="ECO:0000318"/>
    <property type="project" value="GO_Central"/>
</dbReference>
<protein>
    <recommendedName>
        <fullName evidence="3">Metal-sensitive transcriptional repressor</fullName>
    </recommendedName>
</protein>
<dbReference type="eggNOG" id="COG1937">
    <property type="taxonomic scope" value="Bacteria"/>
</dbReference>